<comment type="similarity">
    <text evidence="4">Belongs to the glycosyltransferase 31 family.</text>
</comment>
<evidence type="ECO:0000256" key="6">
    <source>
        <dbReference type="ARBA" id="ARBA00022679"/>
    </source>
</evidence>
<evidence type="ECO:0000313" key="14">
    <source>
        <dbReference type="Proteomes" id="UP001632038"/>
    </source>
</evidence>
<keyword evidence="10" id="KW-0333">Golgi apparatus</keyword>
<comment type="pathway">
    <text evidence="3">Protein modification; protein glycosylation.</text>
</comment>
<evidence type="ECO:0000256" key="4">
    <source>
        <dbReference type="ARBA" id="ARBA00008661"/>
    </source>
</evidence>
<evidence type="ECO:0000256" key="7">
    <source>
        <dbReference type="ARBA" id="ARBA00022692"/>
    </source>
</evidence>
<keyword evidence="9" id="KW-1133">Transmembrane helix</keyword>
<keyword evidence="5" id="KW-0328">Glycosyltransferase</keyword>
<name>A0ABD3BLA4_9LAMI</name>
<reference evidence="14" key="1">
    <citation type="journal article" date="2024" name="IScience">
        <title>Strigolactones Initiate the Formation of Haustorium-like Structures in Castilleja.</title>
        <authorList>
            <person name="Buerger M."/>
            <person name="Peterson D."/>
            <person name="Chory J."/>
        </authorList>
    </citation>
    <scope>NUCLEOTIDE SEQUENCE [LARGE SCALE GENOMIC DNA]</scope>
</reference>
<evidence type="ECO:0000256" key="3">
    <source>
        <dbReference type="ARBA" id="ARBA00004922"/>
    </source>
</evidence>
<dbReference type="Pfam" id="PF01762">
    <property type="entry name" value="Galactosyl_T"/>
    <property type="match status" value="1"/>
</dbReference>
<dbReference type="InterPro" id="IPR002659">
    <property type="entry name" value="Glyco_trans_31"/>
</dbReference>
<evidence type="ECO:0000256" key="2">
    <source>
        <dbReference type="ARBA" id="ARBA00004323"/>
    </source>
</evidence>
<keyword evidence="12" id="KW-0464">Manganese</keyword>
<evidence type="ECO:0000256" key="10">
    <source>
        <dbReference type="ARBA" id="ARBA00023034"/>
    </source>
</evidence>
<dbReference type="AlphaFoldDB" id="A0ABD3BLA4"/>
<organism evidence="13 14">
    <name type="scientific">Castilleja foliolosa</name>
    <dbReference type="NCBI Taxonomy" id="1961234"/>
    <lineage>
        <taxon>Eukaryota</taxon>
        <taxon>Viridiplantae</taxon>
        <taxon>Streptophyta</taxon>
        <taxon>Embryophyta</taxon>
        <taxon>Tracheophyta</taxon>
        <taxon>Spermatophyta</taxon>
        <taxon>Magnoliopsida</taxon>
        <taxon>eudicotyledons</taxon>
        <taxon>Gunneridae</taxon>
        <taxon>Pentapetalae</taxon>
        <taxon>asterids</taxon>
        <taxon>lamiids</taxon>
        <taxon>Lamiales</taxon>
        <taxon>Orobanchaceae</taxon>
        <taxon>Pedicularideae</taxon>
        <taxon>Castillejinae</taxon>
        <taxon>Castilleja</taxon>
    </lineage>
</organism>
<evidence type="ECO:0000313" key="13">
    <source>
        <dbReference type="EMBL" id="KAL3618052.1"/>
    </source>
</evidence>
<accession>A0ABD3BLA4</accession>
<dbReference type="EMBL" id="JAVIJP010000081">
    <property type="protein sequence ID" value="KAL3618052.1"/>
    <property type="molecule type" value="Genomic_DNA"/>
</dbReference>
<evidence type="ECO:0000256" key="12">
    <source>
        <dbReference type="ARBA" id="ARBA00023211"/>
    </source>
</evidence>
<comment type="subcellular location">
    <subcellularLocation>
        <location evidence="2">Golgi apparatus membrane</location>
        <topology evidence="2">Single-pass type II membrane protein</topology>
    </subcellularLocation>
</comment>
<evidence type="ECO:0000256" key="1">
    <source>
        <dbReference type="ARBA" id="ARBA00001936"/>
    </source>
</evidence>
<dbReference type="GO" id="GO:0000139">
    <property type="term" value="C:Golgi membrane"/>
    <property type="evidence" value="ECO:0007669"/>
    <property type="project" value="UniProtKB-SubCell"/>
</dbReference>
<evidence type="ECO:0000256" key="5">
    <source>
        <dbReference type="ARBA" id="ARBA00022676"/>
    </source>
</evidence>
<protein>
    <submittedName>
        <fullName evidence="13">Hydroxyproline O-galactosyltransferase galt6</fullName>
    </submittedName>
</protein>
<dbReference type="GO" id="GO:0016757">
    <property type="term" value="F:glycosyltransferase activity"/>
    <property type="evidence" value="ECO:0007669"/>
    <property type="project" value="UniProtKB-KW"/>
</dbReference>
<evidence type="ECO:0000256" key="9">
    <source>
        <dbReference type="ARBA" id="ARBA00022989"/>
    </source>
</evidence>
<keyword evidence="7" id="KW-0812">Transmembrane</keyword>
<keyword evidence="6" id="KW-0808">Transferase</keyword>
<dbReference type="Proteomes" id="UP001632038">
    <property type="component" value="Unassembled WGS sequence"/>
</dbReference>
<comment type="cofactor">
    <cofactor evidence="1">
        <name>Mn(2+)</name>
        <dbReference type="ChEBI" id="CHEBI:29035"/>
    </cofactor>
</comment>
<keyword evidence="8" id="KW-0735">Signal-anchor</keyword>
<keyword evidence="11" id="KW-0472">Membrane</keyword>
<keyword evidence="14" id="KW-1185">Reference proteome</keyword>
<gene>
    <name evidence="13" type="primary">GALT6_4</name>
    <name evidence="13" type="ORF">CASFOL_038373</name>
</gene>
<comment type="caution">
    <text evidence="13">The sequence shown here is derived from an EMBL/GenBank/DDBJ whole genome shotgun (WGS) entry which is preliminary data.</text>
</comment>
<evidence type="ECO:0000256" key="11">
    <source>
        <dbReference type="ARBA" id="ARBA00023136"/>
    </source>
</evidence>
<evidence type="ECO:0000256" key="8">
    <source>
        <dbReference type="ARBA" id="ARBA00022968"/>
    </source>
</evidence>
<proteinExistence type="inferred from homology"/>
<sequence length="44" mass="4977">MSEWPEEVYPTYANGPGYIISSDIANSIVSEFEKSKLIVQNGRR</sequence>